<accession>A0A0N1I2B9</accession>
<dbReference type="EMBL" id="LJSK01000022">
    <property type="protein sequence ID" value="KPI89518.1"/>
    <property type="molecule type" value="Genomic_DNA"/>
</dbReference>
<dbReference type="Gene3D" id="1.25.10.10">
    <property type="entry name" value="Leucine-rich Repeat Variant"/>
    <property type="match status" value="1"/>
</dbReference>
<gene>
    <name evidence="3" type="ORF">ABL78_1394</name>
</gene>
<dbReference type="OrthoDB" id="413572at2759"/>
<dbReference type="PANTHER" id="PTHR16216">
    <property type="entry name" value="DYNEIN ASSEMBLY FACTOR 5, AXONEMAL"/>
    <property type="match status" value="1"/>
</dbReference>
<dbReference type="Proteomes" id="UP000038009">
    <property type="component" value="Unassembled WGS sequence"/>
</dbReference>
<proteinExistence type="predicted"/>
<dbReference type="PANTHER" id="PTHR16216:SF2">
    <property type="entry name" value="DYNEIN AXONEMAL ASSEMBLY FACTOR 5"/>
    <property type="match status" value="1"/>
</dbReference>
<dbReference type="VEuPathDB" id="TriTrypDB:Lsey_0022_0390"/>
<dbReference type="InterPro" id="IPR056497">
    <property type="entry name" value="HEAT_DAAF5"/>
</dbReference>
<dbReference type="InterPro" id="IPR057978">
    <property type="entry name" value="TPR_DAAF5"/>
</dbReference>
<evidence type="ECO:0000259" key="2">
    <source>
        <dbReference type="Pfam" id="PF25757"/>
    </source>
</evidence>
<reference evidence="3 4" key="1">
    <citation type="journal article" date="2015" name="PLoS Pathog.">
        <title>Leptomonas seymouri: Adaptations to the Dixenous Life Cycle Analyzed by Genome Sequencing, Transcriptome Profiling and Co-infection with Leishmania donovani.</title>
        <authorList>
            <person name="Kraeva N."/>
            <person name="Butenko A."/>
            <person name="Hlavacova J."/>
            <person name="Kostygov A."/>
            <person name="Myskova J."/>
            <person name="Grybchuk D."/>
            <person name="Lestinova T."/>
            <person name="Votypka J."/>
            <person name="Volf P."/>
            <person name="Opperdoes F."/>
            <person name="Flegontov P."/>
            <person name="Lukes J."/>
            <person name="Yurchenko V."/>
        </authorList>
    </citation>
    <scope>NUCLEOTIDE SEQUENCE [LARGE SCALE GENOMIC DNA]</scope>
    <source>
        <strain evidence="3 4">ATCC 30220</strain>
    </source>
</reference>
<dbReference type="OMA" id="AFQGPWA"/>
<feature type="domain" description="Dynein axonemal assembly factor 5 HEAT-repeat" evidence="1">
    <location>
        <begin position="332"/>
        <end position="549"/>
    </location>
</feature>
<feature type="domain" description="Dynein axonemal assembly factor 5 TPR repeats" evidence="2">
    <location>
        <begin position="11"/>
        <end position="297"/>
    </location>
</feature>
<dbReference type="InterPro" id="IPR052623">
    <property type="entry name" value="DAAF5"/>
</dbReference>
<dbReference type="Pfam" id="PF25757">
    <property type="entry name" value="TPR_DNAAF5"/>
    <property type="match status" value="1"/>
</dbReference>
<keyword evidence="4" id="KW-1185">Reference proteome</keyword>
<dbReference type="InterPro" id="IPR016024">
    <property type="entry name" value="ARM-type_fold"/>
</dbReference>
<protein>
    <recommendedName>
        <fullName evidence="5">TOG domain-containing protein</fullName>
    </recommendedName>
</protein>
<evidence type="ECO:0000313" key="3">
    <source>
        <dbReference type="EMBL" id="KPI89518.1"/>
    </source>
</evidence>
<evidence type="ECO:0000259" key="1">
    <source>
        <dbReference type="Pfam" id="PF24573"/>
    </source>
</evidence>
<dbReference type="Pfam" id="PF24573">
    <property type="entry name" value="HEAT_DAAF5"/>
    <property type="match status" value="1"/>
</dbReference>
<organism evidence="3 4">
    <name type="scientific">Leptomonas seymouri</name>
    <dbReference type="NCBI Taxonomy" id="5684"/>
    <lineage>
        <taxon>Eukaryota</taxon>
        <taxon>Discoba</taxon>
        <taxon>Euglenozoa</taxon>
        <taxon>Kinetoplastea</taxon>
        <taxon>Metakinetoplastina</taxon>
        <taxon>Trypanosomatida</taxon>
        <taxon>Trypanosomatidae</taxon>
        <taxon>Leishmaniinae</taxon>
        <taxon>Leptomonas</taxon>
    </lineage>
</organism>
<dbReference type="SUPFAM" id="SSF48371">
    <property type="entry name" value="ARM repeat"/>
    <property type="match status" value="1"/>
</dbReference>
<sequence length="908" mass="100605">MELLPKYLNELQDSNKMKRCAAYKKIHELVASHKEELTEEDEFSIIRACLKGFEDSSERAREEAVRITSELLPRQNASILDWVLPSVVTRIGIVPVVEESEEIRLLLLRLGAACMACFPHDIGPRNYIDFFQVLLENCFRDPFPDLKKEACKAACQLCVIEPKEVKAITVPLAKAVKGACLMHKHSAVRAEAASTLAVLFRCGASEVLKDGKDEPENRTTASELFVLCNDHSEPVRLAVLETLSCALLDIKERVEMHAKYLPHLLLLVTDSFDAVRARAHEILERIGQLYMIDNEDNRIDMANRRVTMKDIEWYGDDEYPSMDLTSAVAQKYDIFASRPSLGTRYVVADSVRVFLDRILADVTAVDWVIPFSTNNRKVVALKLLWTTIYFCEKSSVQFTERVLSAVYKAFTDELATVKDEAALCIEVLGKFLVPDQYLPFLIAKPQAASPSAAGEDAAIVQKSRSKTVILTSVDEVAAPTPTLFSTAAVAVKCSILRTLAFLIEGSKDKLTGAHATRITQALVANDLIECENESLLLALLDTMQSTFAVFVERGFMASPQQPLPESILNDPKQRTLDSIALYALLRIKSAGIPSVQVKASDTTAALSSLVTGSTTGIYTLHVERLLTRYGAALPVIAFSDLVLHAECISTLGGLLTNIFVSRLSEINFAVKVTEELRYLTVLERLLWNKTVAFQPSEVHELLRAIVLPLATFQPGNTAHLFRKVAVNCLCALVDPSYRDALRPQLEENGCALSTKLINAWCSASDADDGEMRLVCMSVLHEVCALPMMKGSAHEIIQSVLLRFDDSNELVRLRSSAELLKTLEGSSAGTALFVMDEISSQMVPLVKKALIYLDDTEESVGIRPVLATVLKKLGDVSPNIVVDLTRSALERHAEKQYCQDILQYLEAKY</sequence>
<comment type="caution">
    <text evidence="3">The sequence shown here is derived from an EMBL/GenBank/DDBJ whole genome shotgun (WGS) entry which is preliminary data.</text>
</comment>
<dbReference type="AlphaFoldDB" id="A0A0N1I2B9"/>
<evidence type="ECO:0008006" key="5">
    <source>
        <dbReference type="Google" id="ProtNLM"/>
    </source>
</evidence>
<dbReference type="InterPro" id="IPR011989">
    <property type="entry name" value="ARM-like"/>
</dbReference>
<evidence type="ECO:0000313" key="4">
    <source>
        <dbReference type="Proteomes" id="UP000038009"/>
    </source>
</evidence>
<name>A0A0N1I2B9_LEPSE</name>